<sequence>MIIMKAKALTILFTILFLSVSLYSQKEGKTEAISFYKGTKGNEVKIIYQYDIEGLCTKRTVFMKDKRQYWLPVQKHNYRYNEKKKVTDVLYTTWDPHSKEWSGICHYWIYSYHSSGKVLSIKKAIFDSTKEKLITLK</sequence>
<proteinExistence type="predicted"/>
<reference evidence="1" key="1">
    <citation type="submission" date="2016-04" db="EMBL/GenBank/DDBJ databases">
        <authorList>
            <person name="Evans L.H."/>
            <person name="Alamgir A."/>
            <person name="Owens N."/>
            <person name="Weber N.D."/>
            <person name="Virtaneva K."/>
            <person name="Barbian K."/>
            <person name="Babar A."/>
            <person name="Rosenke K."/>
        </authorList>
    </citation>
    <scope>NUCLEOTIDE SEQUENCE</scope>
    <source>
        <strain evidence="1">86-1</strain>
    </source>
</reference>
<protein>
    <recommendedName>
        <fullName evidence="2">DUF3836 domain-containing protein</fullName>
    </recommendedName>
</protein>
<name>A0A212JKD6_9BACT</name>
<dbReference type="RefSeq" id="WP_296941150.1">
    <property type="nucleotide sequence ID" value="NZ_LT599032.1"/>
</dbReference>
<evidence type="ECO:0008006" key="2">
    <source>
        <dbReference type="Google" id="ProtNLM"/>
    </source>
</evidence>
<organism evidence="1">
    <name type="scientific">uncultured Dysgonomonas sp</name>
    <dbReference type="NCBI Taxonomy" id="206096"/>
    <lineage>
        <taxon>Bacteria</taxon>
        <taxon>Pseudomonadati</taxon>
        <taxon>Bacteroidota</taxon>
        <taxon>Bacteroidia</taxon>
        <taxon>Bacteroidales</taxon>
        <taxon>Dysgonomonadaceae</taxon>
        <taxon>Dysgonomonas</taxon>
        <taxon>environmental samples</taxon>
    </lineage>
</organism>
<dbReference type="AlphaFoldDB" id="A0A212JKD6"/>
<gene>
    <name evidence="1" type="ORF">KL86DYS1_20053</name>
</gene>
<dbReference type="Gene3D" id="2.40.128.720">
    <property type="match status" value="1"/>
</dbReference>
<accession>A0A212JKD6</accession>
<dbReference type="EMBL" id="FLUM01000002">
    <property type="protein sequence ID" value="SBV99903.1"/>
    <property type="molecule type" value="Genomic_DNA"/>
</dbReference>
<evidence type="ECO:0000313" key="1">
    <source>
        <dbReference type="EMBL" id="SBV99903.1"/>
    </source>
</evidence>